<gene>
    <name evidence="1" type="ORF">ACM44_01225</name>
</gene>
<keyword evidence="2" id="KW-1185">Reference proteome</keyword>
<name>A0A0J7J1W1_9FLAO</name>
<dbReference type="AlphaFoldDB" id="A0A0J7J1W1"/>
<organism evidence="1 2">
    <name type="scientific">Chryseobacterium koreense CCUG 49689</name>
    <dbReference type="NCBI Taxonomy" id="1304281"/>
    <lineage>
        <taxon>Bacteria</taxon>
        <taxon>Pseudomonadati</taxon>
        <taxon>Bacteroidota</taxon>
        <taxon>Flavobacteriia</taxon>
        <taxon>Flavobacteriales</taxon>
        <taxon>Weeksellaceae</taxon>
        <taxon>Chryseobacterium group</taxon>
        <taxon>Chryseobacterium</taxon>
    </lineage>
</organism>
<dbReference type="EMBL" id="LFNG01000002">
    <property type="protein sequence ID" value="KMQ72393.1"/>
    <property type="molecule type" value="Genomic_DNA"/>
</dbReference>
<sequence>MFYVSSGSPGKSDNHRLKGDGNMIIMLIADLKNNFDKRIKTFGVAFFKIIGCKIGQFKNFGICAARKKIGNPAVLICYFLVHQIPQSGGVGIALEPDGDSAGGKIDFP</sequence>
<proteinExistence type="predicted"/>
<protein>
    <submittedName>
        <fullName evidence="1">Uncharacterized protein</fullName>
    </submittedName>
</protein>
<dbReference type="Proteomes" id="UP000035900">
    <property type="component" value="Unassembled WGS sequence"/>
</dbReference>
<dbReference type="PATRIC" id="fig|1304281.5.peg.259"/>
<reference evidence="1 2" key="1">
    <citation type="journal article" date="2004" name="Int. J. Syst. Evol. Microbiol.">
        <title>Kaistella koreensis gen. nov., sp. nov., a novel member of the Chryseobacterium-Bergeyella-Riemerella branch.</title>
        <authorList>
            <person name="Kim M.K."/>
            <person name="Im W.T."/>
            <person name="Shin Y.K."/>
            <person name="Lim J.H."/>
            <person name="Kim S.H."/>
            <person name="Lee B.C."/>
            <person name="Park M.Y."/>
            <person name="Lee K.Y."/>
            <person name="Lee S.T."/>
        </authorList>
    </citation>
    <scope>NUCLEOTIDE SEQUENCE [LARGE SCALE GENOMIC DNA]</scope>
    <source>
        <strain evidence="1 2">CCUG 49689</strain>
    </source>
</reference>
<comment type="caution">
    <text evidence="1">The sequence shown here is derived from an EMBL/GenBank/DDBJ whole genome shotgun (WGS) entry which is preliminary data.</text>
</comment>
<evidence type="ECO:0000313" key="1">
    <source>
        <dbReference type="EMBL" id="KMQ72393.1"/>
    </source>
</evidence>
<evidence type="ECO:0000313" key="2">
    <source>
        <dbReference type="Proteomes" id="UP000035900"/>
    </source>
</evidence>
<accession>A0A0J7J1W1</accession>